<evidence type="ECO:0000313" key="12">
    <source>
        <dbReference type="Proteomes" id="UP000031271"/>
    </source>
</evidence>
<keyword evidence="6 8" id="KW-0460">Magnesium</keyword>
<sequence>MILLDTNVLSELMRAKPAPQVIEWVDAQPASELAISAITVAEILYGIGRMLDGKRKQGLLDIASAMFEEDFAGNILPFDADAAVHYAEIAAATEAKGRIVDMADAQIAAIGRLHDAVIATRTTRHFEPLGVALVDPWRGGGNRISSVDRM</sequence>
<evidence type="ECO:0000256" key="2">
    <source>
        <dbReference type="ARBA" id="ARBA00022649"/>
    </source>
</evidence>
<comment type="similarity">
    <text evidence="7 8">Belongs to the PINc/VapC protein family.</text>
</comment>
<evidence type="ECO:0000313" key="11">
    <source>
        <dbReference type="EMBL" id="SDM90233.1"/>
    </source>
</evidence>
<dbReference type="Proteomes" id="UP000182276">
    <property type="component" value="Unassembled WGS sequence"/>
</dbReference>
<keyword evidence="13" id="KW-1185">Reference proteome</keyword>
<dbReference type="InterPro" id="IPR050556">
    <property type="entry name" value="Type_II_TA_system_RNase"/>
</dbReference>
<keyword evidence="5 8" id="KW-0378">Hydrolase</keyword>
<protein>
    <recommendedName>
        <fullName evidence="8">Ribonuclease VapC</fullName>
        <shortName evidence="8">RNase VapC</shortName>
        <ecNumber evidence="8">3.1.-.-</ecNumber>
    </recommendedName>
    <alternativeName>
        <fullName evidence="8">Toxin VapC</fullName>
    </alternativeName>
</protein>
<dbReference type="EMBL" id="CP007511">
    <property type="protein sequence ID" value="AJE14403.1"/>
    <property type="molecule type" value="Genomic_DNA"/>
</dbReference>
<proteinExistence type="inferred from homology"/>
<dbReference type="InterPro" id="IPR002716">
    <property type="entry name" value="PIN_dom"/>
</dbReference>
<keyword evidence="3 8" id="KW-0540">Nuclease</keyword>
<keyword evidence="2 8" id="KW-1277">Toxin-antitoxin system</keyword>
<dbReference type="PANTHER" id="PTHR33653:SF1">
    <property type="entry name" value="RIBONUCLEASE VAPC2"/>
    <property type="match status" value="1"/>
</dbReference>
<reference evidence="12" key="1">
    <citation type="submission" date="2014-03" db="EMBL/GenBank/DDBJ databases">
        <title>Complete genome of Pseudomonas balearica DSM 6083T, a sewage water isolate from an enrichment with 2-methylnaphthalene.</title>
        <authorList>
            <person name="Salva-Serra F."/>
            <person name="Jaen-Luchoro D."/>
            <person name="Busquets A."/>
            <person name="Pena A."/>
            <person name="Gomila M."/>
            <person name="Bosch R."/>
            <person name="Nogales B."/>
            <person name="Garcia-Valdes E."/>
            <person name="Lalucat J."/>
            <person name="Bennasar A."/>
        </authorList>
    </citation>
    <scope>NUCLEOTIDE SEQUENCE [LARGE SCALE GENOMIC DNA]</scope>
    <source>
        <strain evidence="12">DSM 6083</strain>
    </source>
</reference>
<dbReference type="Proteomes" id="UP000031271">
    <property type="component" value="Chromosome"/>
</dbReference>
<dbReference type="GO" id="GO:0004540">
    <property type="term" value="F:RNA nuclease activity"/>
    <property type="evidence" value="ECO:0007669"/>
    <property type="project" value="InterPro"/>
</dbReference>
<name>A0A8D3XZB8_9GAMM</name>
<feature type="domain" description="PIN" evidence="9">
    <location>
        <begin position="2"/>
        <end position="121"/>
    </location>
</feature>
<evidence type="ECO:0000259" key="9">
    <source>
        <dbReference type="Pfam" id="PF01850"/>
    </source>
</evidence>
<comment type="function">
    <text evidence="8">Toxic component of a toxin-antitoxin (TA) system. An RNase.</text>
</comment>
<evidence type="ECO:0000256" key="4">
    <source>
        <dbReference type="ARBA" id="ARBA00022723"/>
    </source>
</evidence>
<evidence type="ECO:0000256" key="7">
    <source>
        <dbReference type="ARBA" id="ARBA00038093"/>
    </source>
</evidence>
<organism evidence="10 12">
    <name type="scientific">Stutzerimonas balearica DSM 6083</name>
    <dbReference type="NCBI Taxonomy" id="1123016"/>
    <lineage>
        <taxon>Bacteria</taxon>
        <taxon>Pseudomonadati</taxon>
        <taxon>Pseudomonadota</taxon>
        <taxon>Gammaproteobacteria</taxon>
        <taxon>Pseudomonadales</taxon>
        <taxon>Pseudomonadaceae</taxon>
        <taxon>Stutzerimonas</taxon>
    </lineage>
</organism>
<evidence type="ECO:0000313" key="13">
    <source>
        <dbReference type="Proteomes" id="UP000182276"/>
    </source>
</evidence>
<reference evidence="10 12" key="3">
    <citation type="journal article" name="Genome Announc.">
        <title>Complete Genome Sequence of Pseudomonas balearica DSM 6083T.</title>
        <authorList>
            <person name="Bennasar-Figueras A."/>
            <person name="Salva-Serra F."/>
            <person name="Jaen-Luchoro D."/>
            <person name="Segui C."/>
            <person name="Aliaga F."/>
            <person name="Busquets A."/>
            <person name="Gomila M."/>
            <person name="Moore E.R."/>
            <person name="Lalucat J."/>
        </authorList>
    </citation>
    <scope>NUCLEOTIDE SEQUENCE [LARGE SCALE GENOMIC DNA]</scope>
    <source>
        <strain evidence="12">DSM 6083</strain>
        <strain evidence="10">DSM6083</strain>
    </source>
</reference>
<dbReference type="InterPro" id="IPR029060">
    <property type="entry name" value="PIN-like_dom_sf"/>
</dbReference>
<dbReference type="EC" id="3.1.-.-" evidence="8"/>
<reference evidence="11 13" key="2">
    <citation type="submission" date="2016-10" db="EMBL/GenBank/DDBJ databases">
        <authorList>
            <person name="Varghese N."/>
            <person name="Submissions S."/>
        </authorList>
    </citation>
    <scope>NUCLEOTIDE SEQUENCE [LARGE SCALE GENOMIC DNA]</scope>
    <source>
        <strain evidence="11 13">DSM 6083</strain>
    </source>
</reference>
<dbReference type="GO" id="GO:0016787">
    <property type="term" value="F:hydrolase activity"/>
    <property type="evidence" value="ECO:0007669"/>
    <property type="project" value="UniProtKB-KW"/>
</dbReference>
<evidence type="ECO:0000256" key="3">
    <source>
        <dbReference type="ARBA" id="ARBA00022722"/>
    </source>
</evidence>
<evidence type="ECO:0000313" key="10">
    <source>
        <dbReference type="EMBL" id="AJE14403.1"/>
    </source>
</evidence>
<gene>
    <name evidence="8" type="primary">vapC</name>
    <name evidence="10" type="ORF">CL52_04895</name>
    <name evidence="11" type="ORF">SAMN05660875_11219</name>
</gene>
<dbReference type="GO" id="GO:0090729">
    <property type="term" value="F:toxin activity"/>
    <property type="evidence" value="ECO:0007669"/>
    <property type="project" value="UniProtKB-KW"/>
</dbReference>
<evidence type="ECO:0000256" key="5">
    <source>
        <dbReference type="ARBA" id="ARBA00022801"/>
    </source>
</evidence>
<dbReference type="HAMAP" id="MF_00265">
    <property type="entry name" value="VapC_Nob1"/>
    <property type="match status" value="1"/>
</dbReference>
<dbReference type="RefSeq" id="WP_043218851.1">
    <property type="nucleotide sequence ID" value="NZ_CP007511.1"/>
</dbReference>
<evidence type="ECO:0000256" key="1">
    <source>
        <dbReference type="ARBA" id="ARBA00001946"/>
    </source>
</evidence>
<comment type="cofactor">
    <cofactor evidence="1 8">
        <name>Mg(2+)</name>
        <dbReference type="ChEBI" id="CHEBI:18420"/>
    </cofactor>
</comment>
<dbReference type="SUPFAM" id="SSF88723">
    <property type="entry name" value="PIN domain-like"/>
    <property type="match status" value="1"/>
</dbReference>
<dbReference type="PANTHER" id="PTHR33653">
    <property type="entry name" value="RIBONUCLEASE VAPC2"/>
    <property type="match status" value="1"/>
</dbReference>
<accession>A0A8D3XZB8</accession>
<keyword evidence="4 8" id="KW-0479">Metal-binding</keyword>
<feature type="binding site" evidence="8">
    <location>
        <position position="5"/>
    </location>
    <ligand>
        <name>Mg(2+)</name>
        <dbReference type="ChEBI" id="CHEBI:18420"/>
    </ligand>
</feature>
<dbReference type="Pfam" id="PF01850">
    <property type="entry name" value="PIN"/>
    <property type="match status" value="1"/>
</dbReference>
<dbReference type="GeneID" id="77259254"/>
<dbReference type="Gene3D" id="3.40.50.1010">
    <property type="entry name" value="5'-nuclease"/>
    <property type="match status" value="1"/>
</dbReference>
<keyword evidence="8" id="KW-0800">Toxin</keyword>
<dbReference type="AlphaFoldDB" id="A0A8D3XZB8"/>
<dbReference type="InterPro" id="IPR022907">
    <property type="entry name" value="VapC_family"/>
</dbReference>
<dbReference type="GO" id="GO:0000287">
    <property type="term" value="F:magnesium ion binding"/>
    <property type="evidence" value="ECO:0007669"/>
    <property type="project" value="UniProtKB-UniRule"/>
</dbReference>
<dbReference type="EMBL" id="FNHO01000012">
    <property type="protein sequence ID" value="SDM90233.1"/>
    <property type="molecule type" value="Genomic_DNA"/>
</dbReference>
<dbReference type="CDD" id="cd18731">
    <property type="entry name" value="PIN_NgFitB-like"/>
    <property type="match status" value="1"/>
</dbReference>
<evidence type="ECO:0000256" key="8">
    <source>
        <dbReference type="HAMAP-Rule" id="MF_00265"/>
    </source>
</evidence>
<evidence type="ECO:0000256" key="6">
    <source>
        <dbReference type="ARBA" id="ARBA00022842"/>
    </source>
</evidence>
<feature type="binding site" evidence="8">
    <location>
        <position position="104"/>
    </location>
    <ligand>
        <name>Mg(2+)</name>
        <dbReference type="ChEBI" id="CHEBI:18420"/>
    </ligand>
</feature>
<dbReference type="KEGG" id="pbm:CL52_04895"/>